<dbReference type="Pfam" id="PF08955">
    <property type="entry name" value="BofC_C"/>
    <property type="match status" value="1"/>
</dbReference>
<dbReference type="InterPro" id="IPR038117">
    <property type="entry name" value="BofC_C_sf"/>
</dbReference>
<keyword evidence="1" id="KW-0812">Transmembrane</keyword>
<organism evidence="3 4">
    <name type="scientific">Paenibacillus thiaminolyticus</name>
    <name type="common">Bacillus thiaminolyticus</name>
    <dbReference type="NCBI Taxonomy" id="49283"/>
    <lineage>
        <taxon>Bacteria</taxon>
        <taxon>Bacillati</taxon>
        <taxon>Bacillota</taxon>
        <taxon>Bacilli</taxon>
        <taxon>Bacillales</taxon>
        <taxon>Paenibacillaceae</taxon>
        <taxon>Paenibacillus</taxon>
    </lineage>
</organism>
<protein>
    <recommendedName>
        <fullName evidence="2">Bypass of forespore C C-terminal domain-containing protein</fullName>
    </recommendedName>
</protein>
<feature type="domain" description="Bypass of forespore C C-terminal" evidence="2">
    <location>
        <begin position="159"/>
        <end position="225"/>
    </location>
</feature>
<dbReference type="EMBL" id="QYZD01000026">
    <property type="protein sequence ID" value="RJG21234.1"/>
    <property type="molecule type" value="Genomic_DNA"/>
</dbReference>
<accession>A0A3A3GGV8</accession>
<evidence type="ECO:0000259" key="2">
    <source>
        <dbReference type="Pfam" id="PF08955"/>
    </source>
</evidence>
<dbReference type="AlphaFoldDB" id="A0A3A3GGV8"/>
<name>A0A3A3GGV8_PANTH</name>
<dbReference type="Proteomes" id="UP000266177">
    <property type="component" value="Unassembled WGS sequence"/>
</dbReference>
<evidence type="ECO:0000313" key="4">
    <source>
        <dbReference type="Proteomes" id="UP000266177"/>
    </source>
</evidence>
<comment type="caution">
    <text evidence="3">The sequence shown here is derived from an EMBL/GenBank/DDBJ whole genome shotgun (WGS) entry which is preliminary data.</text>
</comment>
<evidence type="ECO:0000256" key="1">
    <source>
        <dbReference type="SAM" id="Phobius"/>
    </source>
</evidence>
<dbReference type="Gene3D" id="3.30.70.1740">
    <property type="entry name" value="Bypass-of-forespore C, C-terminal domain"/>
    <property type="match status" value="1"/>
</dbReference>
<gene>
    <name evidence="3" type="ORF">DQX05_22260</name>
</gene>
<keyword evidence="1" id="KW-1133">Transmembrane helix</keyword>
<dbReference type="InterPro" id="IPR015050">
    <property type="entry name" value="BofC_C"/>
</dbReference>
<proteinExistence type="predicted"/>
<evidence type="ECO:0000313" key="3">
    <source>
        <dbReference type="EMBL" id="RJG21234.1"/>
    </source>
</evidence>
<keyword evidence="1" id="KW-0472">Membrane</keyword>
<feature type="transmembrane region" description="Helical" evidence="1">
    <location>
        <begin position="29"/>
        <end position="50"/>
    </location>
</feature>
<reference evidence="3 4" key="1">
    <citation type="submission" date="2018-09" db="EMBL/GenBank/DDBJ databases">
        <title>Paenibacillus SK2017-BO5.</title>
        <authorList>
            <person name="Piskunova J.V."/>
            <person name="Dubiley S.A."/>
            <person name="Severinov K.V."/>
        </authorList>
    </citation>
    <scope>NUCLEOTIDE SEQUENCE [LARGE SCALE GENOMIC DNA]</scope>
    <source>
        <strain evidence="3 4">BO5</strain>
    </source>
</reference>
<sequence>MTREHRSHSRFYFRVKQWKQDIRRMKGPIWWLVAIVLFFGALTLGIRMSMEIRQLIYERETPISMETFSLLHDDEFAKLHDSSRLVLNQLLQQDDRKREVIHRQQFICGQRDETMGKHTSAGIIQLLLNHPDWGAMMDDAGRVIMEEQIEEMSDRCKDARISLDEDGNLTLYEGPPAEKKVIRTFFQIDIESMESALPPNVLQQLYDGILITDTDEYHSVLSTFSDYAVEASQKVMKPAEEDN</sequence>
<dbReference type="RefSeq" id="WP_119795658.1">
    <property type="nucleotide sequence ID" value="NZ_QYZD01000026.1"/>
</dbReference>
<dbReference type="OrthoDB" id="2678751at2"/>